<dbReference type="PROSITE" id="PS00080">
    <property type="entry name" value="MULTICOPPER_OXIDASE2"/>
    <property type="match status" value="1"/>
</dbReference>
<dbReference type="Proteomes" id="UP000826573">
    <property type="component" value="Unassembled WGS sequence"/>
</dbReference>
<proteinExistence type="inferred from homology"/>
<keyword evidence="7" id="KW-0539">Nucleus</keyword>
<evidence type="ECO:0000256" key="2">
    <source>
        <dbReference type="ARBA" id="ARBA00022723"/>
    </source>
</evidence>
<dbReference type="CDD" id="cd12148">
    <property type="entry name" value="fungal_TF_MHR"/>
    <property type="match status" value="1"/>
</dbReference>
<dbReference type="Pfam" id="PF00172">
    <property type="entry name" value="Zn_clus"/>
    <property type="match status" value="2"/>
</dbReference>
<dbReference type="InterPro" id="IPR001138">
    <property type="entry name" value="Zn2Cys6_DnaBD"/>
</dbReference>
<name>A0A9P8HQ38_9HYPO</name>
<sequence length="903" mass="99864">MPVRRVKREIRTCSRCRLLKLQCDQSKPSCQRCTRANITCSLGVRSPTNGSDSGSSISIIDTLPQSKAKLSLPSVSHPERHLSLESNSDKQPGLVKNRQRAQLSCIRCHRLKVKCDKELPCYRCRISGWGKSCAYHHRAEKTGPSNASPQQIAKDPDSVIDAWHSQTRSATHWTEVLSTLKLQAGRSGLQVCDLIPDFIRQQKMGAQDDSIMPENFPFNSPAAAKFASMDAVQDLLQRHRENYQSYIDGYLVLYQTSHPIIDTSAFLPLVEVFWNDPKAADMAWQASFLMALALGCFAVTRDQHSTIELCMAAEACLSKTPFMVQPDMLLLFSLYFQIFYAPFADAGSKHGSSSDGHDSSDDYGSSDKSSVSPPYNYVFQFPVPIPPVIKPLRSFNDSNTNVTIDFYQLNITSFQAQIYPNLAKTSLVGYNGISPGPIFRVQRGVQSVVRVVNHNDQPSVLHLHGSNSRAVWDGWAEDLIQPSEYKDYYFPNSNTTRTLWYHDHANMITSVNLFSGLAGFYIIEDAEVEARLGLPQGKYDIPLALNSKQYTSTGNLTSVAQETSSVYGDIIEVNGQPWPFLSVEPRKYRFRFLNSALSRTFILSIVDSSSGSNVTLPLQVVASDSGFLSTTVTTTELTTAMAERWEVIVDFSGFENRNLTLMNQRNVFDSQDFSETNLVMQFNVGSTVSDNTNNNPPPSSLISIASPPTGNLVHRTFKFDKSVLAAPQSGASEVWVLENHNPYWSHPIHVHLVDFQLISRSGGRNTVEPYEKAALKDIAVLGPEETVTIAVSFAPFSGVYMFHCHNAIHEDHAMMDAFNLTAIQGLGYNASDLIFADPLDAQWRAKSYTGAVAQSSVDDVLASFAATGAHNEHLSTEAVNQTNQTSEGGSAHPQSAALVLSRL</sequence>
<dbReference type="SUPFAM" id="SSF49503">
    <property type="entry name" value="Cupredoxins"/>
    <property type="match status" value="2"/>
</dbReference>
<keyword evidence="4" id="KW-0560">Oxidoreductase</keyword>
<dbReference type="SUPFAM" id="SSF57701">
    <property type="entry name" value="Zn2/Cys6 DNA-binding domain"/>
    <property type="match status" value="2"/>
</dbReference>
<keyword evidence="3" id="KW-0732">Signal</keyword>
<evidence type="ECO:0000256" key="7">
    <source>
        <dbReference type="ARBA" id="ARBA00023242"/>
    </source>
</evidence>
<dbReference type="GO" id="GO:0008270">
    <property type="term" value="F:zinc ion binding"/>
    <property type="evidence" value="ECO:0007669"/>
    <property type="project" value="InterPro"/>
</dbReference>
<dbReference type="InterPro" id="IPR011706">
    <property type="entry name" value="Cu-oxidase_C"/>
</dbReference>
<protein>
    <recommendedName>
        <fullName evidence="9">Zn(2)-C6 fungal-type domain-containing protein</fullName>
    </recommendedName>
</protein>
<dbReference type="Gene3D" id="2.60.40.420">
    <property type="entry name" value="Cupredoxins - blue copper proteins"/>
    <property type="match status" value="3"/>
</dbReference>
<dbReference type="InterPro" id="IPR036864">
    <property type="entry name" value="Zn2-C6_fun-type_DNA-bd_sf"/>
</dbReference>
<evidence type="ECO:0000256" key="4">
    <source>
        <dbReference type="ARBA" id="ARBA00023002"/>
    </source>
</evidence>
<feature type="domain" description="Zn(2)-C6 fungal-type" evidence="9">
    <location>
        <begin position="12"/>
        <end position="42"/>
    </location>
</feature>
<feature type="domain" description="Zn(2)-C6 fungal-type" evidence="9">
    <location>
        <begin position="104"/>
        <end position="135"/>
    </location>
</feature>
<dbReference type="InterPro" id="IPR011707">
    <property type="entry name" value="Cu-oxidase-like_N"/>
</dbReference>
<reference evidence="10 11" key="1">
    <citation type="submission" date="2021-08" db="EMBL/GenBank/DDBJ databases">
        <title>The highly contiguous genome resource for Trichoderma semiorbis FJ059, a fungal antagonistic to plant pathogens.</title>
        <authorList>
            <person name="Liu T."/>
        </authorList>
    </citation>
    <scope>NUCLEOTIDE SEQUENCE [LARGE SCALE GENOMIC DNA]</scope>
    <source>
        <strain evidence="10 11">FJ059</strain>
    </source>
</reference>
<dbReference type="InterPro" id="IPR002355">
    <property type="entry name" value="Cu_oxidase_Cu_BS"/>
</dbReference>
<keyword evidence="5" id="KW-0186">Copper</keyword>
<evidence type="ECO:0000256" key="6">
    <source>
        <dbReference type="ARBA" id="ARBA00023180"/>
    </source>
</evidence>
<organism evidence="10 11">
    <name type="scientific">Trichoderma semiorbis</name>
    <dbReference type="NCBI Taxonomy" id="1491008"/>
    <lineage>
        <taxon>Eukaryota</taxon>
        <taxon>Fungi</taxon>
        <taxon>Dikarya</taxon>
        <taxon>Ascomycota</taxon>
        <taxon>Pezizomycotina</taxon>
        <taxon>Sordariomycetes</taxon>
        <taxon>Hypocreomycetidae</taxon>
        <taxon>Hypocreales</taxon>
        <taxon>Hypocreaceae</taxon>
        <taxon>Trichoderma</taxon>
    </lineage>
</organism>
<dbReference type="InterPro" id="IPR045087">
    <property type="entry name" value="Cu-oxidase_fam"/>
</dbReference>
<evidence type="ECO:0000256" key="8">
    <source>
        <dbReference type="SAM" id="MobiDB-lite"/>
    </source>
</evidence>
<comment type="caution">
    <text evidence="10">The sequence shown here is derived from an EMBL/GenBank/DDBJ whole genome shotgun (WGS) entry which is preliminary data.</text>
</comment>
<dbReference type="Pfam" id="PF07732">
    <property type="entry name" value="Cu-oxidase_3"/>
    <property type="match status" value="1"/>
</dbReference>
<evidence type="ECO:0000256" key="3">
    <source>
        <dbReference type="ARBA" id="ARBA00022729"/>
    </source>
</evidence>
<dbReference type="InterPro" id="IPR008972">
    <property type="entry name" value="Cupredoxin"/>
</dbReference>
<accession>A0A9P8HQ38</accession>
<keyword evidence="11" id="KW-1185">Reference proteome</keyword>
<dbReference type="Pfam" id="PF07731">
    <property type="entry name" value="Cu-oxidase_2"/>
    <property type="match status" value="1"/>
</dbReference>
<dbReference type="GO" id="GO:0000981">
    <property type="term" value="F:DNA-binding transcription factor activity, RNA polymerase II-specific"/>
    <property type="evidence" value="ECO:0007669"/>
    <property type="project" value="InterPro"/>
</dbReference>
<evidence type="ECO:0000256" key="1">
    <source>
        <dbReference type="ARBA" id="ARBA00010609"/>
    </source>
</evidence>
<dbReference type="PANTHER" id="PTHR48267">
    <property type="entry name" value="CUPREDOXIN SUPERFAMILY PROTEIN"/>
    <property type="match status" value="1"/>
</dbReference>
<dbReference type="Gene3D" id="4.10.240.10">
    <property type="entry name" value="Zn(2)-C6 fungal-type DNA-binding domain"/>
    <property type="match status" value="2"/>
</dbReference>
<feature type="region of interest" description="Disordered" evidence="8">
    <location>
        <begin position="71"/>
        <end position="95"/>
    </location>
</feature>
<dbReference type="GO" id="GO:0005507">
    <property type="term" value="F:copper ion binding"/>
    <property type="evidence" value="ECO:0007669"/>
    <property type="project" value="InterPro"/>
</dbReference>
<dbReference type="PROSITE" id="PS00463">
    <property type="entry name" value="ZN2_CY6_FUNGAL_1"/>
    <property type="match status" value="2"/>
</dbReference>
<evidence type="ECO:0000313" key="10">
    <source>
        <dbReference type="EMBL" id="KAH0528912.1"/>
    </source>
</evidence>
<dbReference type="CDD" id="cd00067">
    <property type="entry name" value="GAL4"/>
    <property type="match status" value="2"/>
</dbReference>
<comment type="similarity">
    <text evidence="1">Belongs to the multicopper oxidase family.</text>
</comment>
<dbReference type="EMBL" id="JAIMJC010000002">
    <property type="protein sequence ID" value="KAH0528912.1"/>
    <property type="molecule type" value="Genomic_DNA"/>
</dbReference>
<dbReference type="GO" id="GO:0016491">
    <property type="term" value="F:oxidoreductase activity"/>
    <property type="evidence" value="ECO:0007669"/>
    <property type="project" value="UniProtKB-KW"/>
</dbReference>
<gene>
    <name evidence="10" type="ORF">TsFJ059_003723</name>
</gene>
<evidence type="ECO:0000256" key="5">
    <source>
        <dbReference type="ARBA" id="ARBA00023008"/>
    </source>
</evidence>
<keyword evidence="2" id="KW-0479">Metal-binding</keyword>
<keyword evidence="6" id="KW-0325">Glycoprotein</keyword>
<dbReference type="PROSITE" id="PS50048">
    <property type="entry name" value="ZN2_CY6_FUNGAL_2"/>
    <property type="match status" value="2"/>
</dbReference>
<evidence type="ECO:0000259" key="9">
    <source>
        <dbReference type="PROSITE" id="PS50048"/>
    </source>
</evidence>
<dbReference type="PANTHER" id="PTHR48267:SF1">
    <property type="entry name" value="BILIRUBIN OXIDASE"/>
    <property type="match status" value="1"/>
</dbReference>
<dbReference type="SMART" id="SM00066">
    <property type="entry name" value="GAL4"/>
    <property type="match status" value="2"/>
</dbReference>
<dbReference type="AlphaFoldDB" id="A0A9P8HQ38"/>
<evidence type="ECO:0000313" key="11">
    <source>
        <dbReference type="Proteomes" id="UP000826573"/>
    </source>
</evidence>